<keyword evidence="2" id="KW-0456">Lyase</keyword>
<reference evidence="4 5" key="1">
    <citation type="submission" date="2018-12" db="EMBL/GenBank/DDBJ databases">
        <title>Complete genome sequence of Streptomyces ficellus NRRL8067, the producer of ficellomycin, feldamycin and nojirimycin.</title>
        <authorList>
            <person name="Zhang H."/>
            <person name="Yue R."/>
            <person name="Liu Y."/>
            <person name="Li M."/>
            <person name="Mu H."/>
            <person name="Zhang J."/>
        </authorList>
    </citation>
    <scope>NUCLEOTIDE SEQUENCE [LARGE SCALE GENOMIC DNA]</scope>
    <source>
        <strain evidence="4 5">NRRL 8067</strain>
    </source>
</reference>
<dbReference type="AlphaFoldDB" id="A0A6I6FP67"/>
<dbReference type="PANTHER" id="PTHR43622">
    <property type="entry name" value="3-DEHYDROQUINATE SYNTHASE"/>
    <property type="match status" value="1"/>
</dbReference>
<keyword evidence="5" id="KW-1185">Reference proteome</keyword>
<dbReference type="Gene3D" id="1.20.1090.10">
    <property type="entry name" value="Dehydroquinate synthase-like - alpha domain"/>
    <property type="match status" value="1"/>
</dbReference>
<evidence type="ECO:0000256" key="1">
    <source>
        <dbReference type="ARBA" id="ARBA00023027"/>
    </source>
</evidence>
<dbReference type="EMBL" id="CP034279">
    <property type="protein sequence ID" value="QGV82132.1"/>
    <property type="molecule type" value="Genomic_DNA"/>
</dbReference>
<keyword evidence="1" id="KW-0520">NAD</keyword>
<organism evidence="4 5">
    <name type="scientific">Streptomyces ficellus</name>
    <dbReference type="NCBI Taxonomy" id="1977088"/>
    <lineage>
        <taxon>Bacteria</taxon>
        <taxon>Bacillati</taxon>
        <taxon>Actinomycetota</taxon>
        <taxon>Actinomycetes</taxon>
        <taxon>Kitasatosporales</taxon>
        <taxon>Streptomycetaceae</taxon>
        <taxon>Streptomyces</taxon>
    </lineage>
</organism>
<dbReference type="OrthoDB" id="9806583at2"/>
<evidence type="ECO:0000313" key="5">
    <source>
        <dbReference type="Proteomes" id="UP000422572"/>
    </source>
</evidence>
<dbReference type="PANTHER" id="PTHR43622:SF7">
    <property type="entry name" value="3-DEHYDROQUINATE SYNTHASE, CHLOROPLASTIC"/>
    <property type="match status" value="1"/>
</dbReference>
<feature type="domain" description="3-dehydroquinate synthase C-terminal" evidence="3">
    <location>
        <begin position="181"/>
        <end position="316"/>
    </location>
</feature>
<dbReference type="Proteomes" id="UP000422572">
    <property type="component" value="Chromosome"/>
</dbReference>
<accession>A0A6I6FP67</accession>
<dbReference type="InterPro" id="IPR056179">
    <property type="entry name" value="DHQS_C"/>
</dbReference>
<dbReference type="KEGG" id="sfic:EIZ62_30655"/>
<evidence type="ECO:0000259" key="3">
    <source>
        <dbReference type="Pfam" id="PF24621"/>
    </source>
</evidence>
<name>A0A6I6FP67_9ACTN</name>
<evidence type="ECO:0000256" key="2">
    <source>
        <dbReference type="ARBA" id="ARBA00023239"/>
    </source>
</evidence>
<dbReference type="GO" id="GO:0003856">
    <property type="term" value="F:3-dehydroquinate synthase activity"/>
    <property type="evidence" value="ECO:0007669"/>
    <property type="project" value="TreeGrafter"/>
</dbReference>
<dbReference type="GO" id="GO:0009073">
    <property type="term" value="P:aromatic amino acid family biosynthetic process"/>
    <property type="evidence" value="ECO:0007669"/>
    <property type="project" value="TreeGrafter"/>
</dbReference>
<proteinExistence type="predicted"/>
<dbReference type="Pfam" id="PF24621">
    <property type="entry name" value="DHQS_C"/>
    <property type="match status" value="1"/>
</dbReference>
<dbReference type="SUPFAM" id="SSF56796">
    <property type="entry name" value="Dehydroquinate synthase-like"/>
    <property type="match status" value="1"/>
</dbReference>
<dbReference type="InterPro" id="IPR050071">
    <property type="entry name" value="Dehydroquinate_synthase"/>
</dbReference>
<dbReference type="RefSeq" id="WP_156695869.1">
    <property type="nucleotide sequence ID" value="NZ_CP034279.1"/>
</dbReference>
<sequence>MNEPLMNTTGTTPGTTPPTIGMNRAILAGNLHFPVLVRGGEDTWPELTGIATDLAPDAFWLVTDEGLPREHTAAVLGALSPAAATRVLRAPAPDAAWDVTPAPDTVVVAVGGSGVIEAAARLATRPARPARLILVPTTPRAMTDTALTLEHPATHGLAPTLVWAQLDLLRTLPPDELRTGLAATVRNVLAVSPSFYDTAAALLRPDVTGFDTRLMARVVALNADIRATLMYYDPSEQGPAMAFSYGRTVADALLAAGAGLSEGDAAALGMLVAARAAVLLGLLDPAAERAHHEMIARWGAPRELPAPLTPDTVAAVVRRGAAPGPVPAPDAGPARMVLLDGLGAPHVVRGRMLTEVDDDVLRPALDAIATRAPAPDLIITH</sequence>
<evidence type="ECO:0000313" key="4">
    <source>
        <dbReference type="EMBL" id="QGV82132.1"/>
    </source>
</evidence>
<protein>
    <recommendedName>
        <fullName evidence="3">3-dehydroquinate synthase C-terminal domain-containing protein</fullName>
    </recommendedName>
</protein>
<gene>
    <name evidence="4" type="ORF">EIZ62_30655</name>
</gene>